<dbReference type="EMBL" id="JAQZSM010000028">
    <property type="protein sequence ID" value="MDD7973237.1"/>
    <property type="molecule type" value="Genomic_DNA"/>
</dbReference>
<evidence type="ECO:0000256" key="3">
    <source>
        <dbReference type="SAM" id="Phobius"/>
    </source>
</evidence>
<proteinExistence type="predicted"/>
<keyword evidence="3" id="KW-1133">Transmembrane helix</keyword>
<evidence type="ECO:0000313" key="5">
    <source>
        <dbReference type="Proteomes" id="UP001431784"/>
    </source>
</evidence>
<name>A0ABT5TDN3_9RHOB</name>
<feature type="transmembrane region" description="Helical" evidence="3">
    <location>
        <begin position="162"/>
        <end position="181"/>
    </location>
</feature>
<keyword evidence="3" id="KW-0812">Transmembrane</keyword>
<evidence type="ECO:0000313" key="4">
    <source>
        <dbReference type="EMBL" id="MDD7973237.1"/>
    </source>
</evidence>
<reference evidence="4" key="1">
    <citation type="submission" date="2023-02" db="EMBL/GenBank/DDBJ databases">
        <title>Description of Roseinatronobacter alkalisoli sp. nov., an alkaliphilic bacerium isolated from soda soil.</title>
        <authorList>
            <person name="Wei W."/>
        </authorList>
    </citation>
    <scope>NUCLEOTIDE SEQUENCE</scope>
    <source>
        <strain evidence="4">HJB301</strain>
    </source>
</reference>
<protein>
    <recommendedName>
        <fullName evidence="6">Ankyrin repeat domain-containing protein</fullName>
    </recommendedName>
</protein>
<feature type="transmembrane region" description="Helical" evidence="3">
    <location>
        <begin position="123"/>
        <end position="142"/>
    </location>
</feature>
<keyword evidence="1" id="KW-0677">Repeat</keyword>
<dbReference type="RefSeq" id="WP_274353909.1">
    <property type="nucleotide sequence ID" value="NZ_JAQZSM010000028.1"/>
</dbReference>
<keyword evidence="5" id="KW-1185">Reference proteome</keyword>
<comment type="caution">
    <text evidence="4">The sequence shown here is derived from an EMBL/GenBank/DDBJ whole genome shotgun (WGS) entry which is preliminary data.</text>
</comment>
<dbReference type="Pfam" id="PF00023">
    <property type="entry name" value="Ank"/>
    <property type="match status" value="1"/>
</dbReference>
<dbReference type="Proteomes" id="UP001431784">
    <property type="component" value="Unassembled WGS sequence"/>
</dbReference>
<keyword evidence="2" id="KW-0040">ANK repeat</keyword>
<dbReference type="Gene3D" id="1.25.40.20">
    <property type="entry name" value="Ankyrin repeat-containing domain"/>
    <property type="match status" value="1"/>
</dbReference>
<gene>
    <name evidence="4" type="ORF">PUT78_19320</name>
</gene>
<accession>A0ABT5TDN3</accession>
<sequence>MNDRFGASHCGSQMAAWTNRALHADFATGTLHRPVPAHWGLFTADIATGSFSHMLRMRCCTAISRLPAQCEGVGQIGVLGPYLPLADLLGAASQIHQTGHSYVISRGANSRPKGCLIRYRRSFALSVLGALAVLFLATAWCWWSDLRNWDAELAAGTTPLLINQPSFWMIDMVAISILPLLGKTSKVMVHRSIFGTLILWGLGAPIIIYVAFLTKAEEQGYLVASRSKVLLFGEQVLYISRVRKTRMPDKIENPDASGPDGHPQIFTAFERMEIRKVQDLIAAGANLNARGNAQGTPLLIAAKGENWQTVEVLLHAGAEPLAADVTGFTVLWVAATSRIRPETKGGQALNRVRQILNDRGIIRIVLPPREVERLLAEGRWPPVPQ</sequence>
<dbReference type="SUPFAM" id="SSF48403">
    <property type="entry name" value="Ankyrin repeat"/>
    <property type="match status" value="1"/>
</dbReference>
<keyword evidence="3" id="KW-0472">Membrane</keyword>
<dbReference type="InterPro" id="IPR002110">
    <property type="entry name" value="Ankyrin_rpt"/>
</dbReference>
<evidence type="ECO:0008006" key="6">
    <source>
        <dbReference type="Google" id="ProtNLM"/>
    </source>
</evidence>
<organism evidence="4 5">
    <name type="scientific">Roseinatronobacter alkalisoli</name>
    <dbReference type="NCBI Taxonomy" id="3028235"/>
    <lineage>
        <taxon>Bacteria</taxon>
        <taxon>Pseudomonadati</taxon>
        <taxon>Pseudomonadota</taxon>
        <taxon>Alphaproteobacteria</taxon>
        <taxon>Rhodobacterales</taxon>
        <taxon>Paracoccaceae</taxon>
        <taxon>Roseinatronobacter</taxon>
    </lineage>
</organism>
<dbReference type="PANTHER" id="PTHR24171">
    <property type="entry name" value="ANKYRIN REPEAT DOMAIN-CONTAINING PROTEIN 39-RELATED"/>
    <property type="match status" value="1"/>
</dbReference>
<evidence type="ECO:0000256" key="1">
    <source>
        <dbReference type="ARBA" id="ARBA00022737"/>
    </source>
</evidence>
<feature type="transmembrane region" description="Helical" evidence="3">
    <location>
        <begin position="193"/>
        <end position="212"/>
    </location>
</feature>
<evidence type="ECO:0000256" key="2">
    <source>
        <dbReference type="ARBA" id="ARBA00023043"/>
    </source>
</evidence>
<dbReference type="InterPro" id="IPR036770">
    <property type="entry name" value="Ankyrin_rpt-contain_sf"/>
</dbReference>